<keyword evidence="3" id="KW-1003">Cell membrane</keyword>
<dbReference type="SUPFAM" id="SSF52540">
    <property type="entry name" value="P-loop containing nucleoside triphosphate hydrolases"/>
    <property type="match status" value="1"/>
</dbReference>
<dbReference type="GO" id="GO:0042626">
    <property type="term" value="F:ATPase-coupled transmembrane transporter activity"/>
    <property type="evidence" value="ECO:0007669"/>
    <property type="project" value="TreeGrafter"/>
</dbReference>
<organism evidence="9 10">
    <name type="scientific">Thioflexithrix psekupsensis</name>
    <dbReference type="NCBI Taxonomy" id="1570016"/>
    <lineage>
        <taxon>Bacteria</taxon>
        <taxon>Pseudomonadati</taxon>
        <taxon>Pseudomonadota</taxon>
        <taxon>Gammaproteobacteria</taxon>
        <taxon>Thiotrichales</taxon>
        <taxon>Thioflexithrix</taxon>
    </lineage>
</organism>
<sequence length="218" mass="24812">MQTLFTLKQLRFCYQKRLILDISQLPIPAAGCVWLQGKNGSGKMTLLKIIAGLIQAQSLELILTDHTKITTPHIKTWLRKNVVHLHQQPYLFDTTVFNNVAYGLHCQGKNKADITSLVTQSLAWANLSHLSQRHARQLSGGEQQRVALIRAWILSPRLLLLDEPTANMDKEAHDQTYDLLAQLQQDNLTIILTSHQLNTESNISQFLWQLKDGKLIFN</sequence>
<dbReference type="Pfam" id="PF00005">
    <property type="entry name" value="ABC_tran"/>
    <property type="match status" value="1"/>
</dbReference>
<name>A0A251X850_9GAMM</name>
<evidence type="ECO:0000313" key="10">
    <source>
        <dbReference type="Proteomes" id="UP000194798"/>
    </source>
</evidence>
<dbReference type="PANTHER" id="PTHR43553">
    <property type="entry name" value="HEAVY METAL TRANSPORTER"/>
    <property type="match status" value="1"/>
</dbReference>
<evidence type="ECO:0000256" key="5">
    <source>
        <dbReference type="ARBA" id="ARBA00022840"/>
    </source>
</evidence>
<comment type="caution">
    <text evidence="9">The sequence shown here is derived from an EMBL/GenBank/DDBJ whole genome shotgun (WGS) entry which is preliminary data.</text>
</comment>
<dbReference type="RefSeq" id="WP_086487691.1">
    <property type="nucleotide sequence ID" value="NZ_MSLT01000012.1"/>
</dbReference>
<comment type="subcellular location">
    <subcellularLocation>
        <location evidence="1">Cell membrane</location>
        <topology evidence="1">Peripheral membrane protein</topology>
    </subcellularLocation>
</comment>
<evidence type="ECO:0000256" key="7">
    <source>
        <dbReference type="ARBA" id="ARBA00023136"/>
    </source>
</evidence>
<evidence type="ECO:0000256" key="4">
    <source>
        <dbReference type="ARBA" id="ARBA00022741"/>
    </source>
</evidence>
<feature type="domain" description="ABC transporter" evidence="8">
    <location>
        <begin position="5"/>
        <end position="218"/>
    </location>
</feature>
<dbReference type="OrthoDB" id="9800654at2"/>
<evidence type="ECO:0000256" key="2">
    <source>
        <dbReference type="ARBA" id="ARBA00022448"/>
    </source>
</evidence>
<keyword evidence="10" id="KW-1185">Reference proteome</keyword>
<accession>A0A251X850</accession>
<dbReference type="GO" id="GO:0005524">
    <property type="term" value="F:ATP binding"/>
    <property type="evidence" value="ECO:0007669"/>
    <property type="project" value="UniProtKB-KW"/>
</dbReference>
<evidence type="ECO:0000313" key="9">
    <source>
        <dbReference type="EMBL" id="OUD13907.1"/>
    </source>
</evidence>
<dbReference type="InterPro" id="IPR003593">
    <property type="entry name" value="AAA+_ATPase"/>
</dbReference>
<dbReference type="EMBL" id="MSLT01000012">
    <property type="protein sequence ID" value="OUD13907.1"/>
    <property type="molecule type" value="Genomic_DNA"/>
</dbReference>
<dbReference type="InterPro" id="IPR027417">
    <property type="entry name" value="P-loop_NTPase"/>
</dbReference>
<keyword evidence="2" id="KW-0813">Transport</keyword>
<dbReference type="SMART" id="SM00382">
    <property type="entry name" value="AAA"/>
    <property type="match status" value="1"/>
</dbReference>
<evidence type="ECO:0000256" key="1">
    <source>
        <dbReference type="ARBA" id="ARBA00004202"/>
    </source>
</evidence>
<keyword evidence="7" id="KW-0472">Membrane</keyword>
<dbReference type="AlphaFoldDB" id="A0A251X850"/>
<dbReference type="Gene3D" id="3.40.50.300">
    <property type="entry name" value="P-loop containing nucleotide triphosphate hydrolases"/>
    <property type="match status" value="1"/>
</dbReference>
<reference evidence="9 10" key="1">
    <citation type="submission" date="2016-12" db="EMBL/GenBank/DDBJ databases">
        <title>Thioflexothrix psekupsii D3 genome sequencing and assembly.</title>
        <authorList>
            <person name="Fomenkov A."/>
            <person name="Vincze T."/>
            <person name="Grabovich M."/>
            <person name="Anton B.P."/>
            <person name="Dubinina G."/>
            <person name="Orlova M."/>
            <person name="Belousova E."/>
            <person name="Roberts R.J."/>
        </authorList>
    </citation>
    <scope>NUCLEOTIDE SEQUENCE [LARGE SCALE GENOMIC DNA]</scope>
    <source>
        <strain evidence="9">D3</strain>
    </source>
</reference>
<proteinExistence type="predicted"/>
<dbReference type="PROSITE" id="PS00211">
    <property type="entry name" value="ABC_TRANSPORTER_1"/>
    <property type="match status" value="1"/>
</dbReference>
<dbReference type="Proteomes" id="UP000194798">
    <property type="component" value="Unassembled WGS sequence"/>
</dbReference>
<evidence type="ECO:0000256" key="6">
    <source>
        <dbReference type="ARBA" id="ARBA00022967"/>
    </source>
</evidence>
<dbReference type="InterPro" id="IPR003439">
    <property type="entry name" value="ABC_transporter-like_ATP-bd"/>
</dbReference>
<dbReference type="InterPro" id="IPR017871">
    <property type="entry name" value="ABC_transporter-like_CS"/>
</dbReference>
<dbReference type="PANTHER" id="PTHR43553:SF27">
    <property type="entry name" value="ENERGY-COUPLING FACTOR TRANSPORTER ATP-BINDING PROTEIN ECFA2"/>
    <property type="match status" value="1"/>
</dbReference>
<dbReference type="GO" id="GO:0016887">
    <property type="term" value="F:ATP hydrolysis activity"/>
    <property type="evidence" value="ECO:0007669"/>
    <property type="project" value="InterPro"/>
</dbReference>
<keyword evidence="5" id="KW-0067">ATP-binding</keyword>
<dbReference type="InterPro" id="IPR050095">
    <property type="entry name" value="ECF_ABC_transporter_ATP-bd"/>
</dbReference>
<evidence type="ECO:0000256" key="3">
    <source>
        <dbReference type="ARBA" id="ARBA00022475"/>
    </source>
</evidence>
<dbReference type="GO" id="GO:0043190">
    <property type="term" value="C:ATP-binding cassette (ABC) transporter complex"/>
    <property type="evidence" value="ECO:0007669"/>
    <property type="project" value="TreeGrafter"/>
</dbReference>
<keyword evidence="6" id="KW-1278">Translocase</keyword>
<gene>
    <name evidence="9" type="ORF">TPSD3_06070</name>
</gene>
<protein>
    <recommendedName>
        <fullName evidence="8">ABC transporter domain-containing protein</fullName>
    </recommendedName>
</protein>
<dbReference type="PROSITE" id="PS50893">
    <property type="entry name" value="ABC_TRANSPORTER_2"/>
    <property type="match status" value="1"/>
</dbReference>
<keyword evidence="4" id="KW-0547">Nucleotide-binding</keyword>
<evidence type="ECO:0000259" key="8">
    <source>
        <dbReference type="PROSITE" id="PS50893"/>
    </source>
</evidence>